<dbReference type="InterPro" id="IPR043519">
    <property type="entry name" value="NT_sf"/>
</dbReference>
<protein>
    <recommendedName>
        <fullName evidence="5">Mitochondrial assembly of ribosomal large subunit protein 1</fullName>
    </recommendedName>
</protein>
<accession>A0A9N9TT89</accession>
<dbReference type="PANTHER" id="PTHR21043">
    <property type="entry name" value="IOJAP SUPERFAMILY ORTHOLOG"/>
    <property type="match status" value="1"/>
</dbReference>
<dbReference type="Pfam" id="PF02410">
    <property type="entry name" value="RsfS"/>
    <property type="match status" value="1"/>
</dbReference>
<dbReference type="InterPro" id="IPR004394">
    <property type="entry name" value="Iojap/RsfS/C7orf30"/>
</dbReference>
<evidence type="ECO:0000256" key="4">
    <source>
        <dbReference type="ARBA" id="ARBA00053669"/>
    </source>
</evidence>
<dbReference type="OrthoDB" id="21330at2759"/>
<reference evidence="6" key="1">
    <citation type="submission" date="2022-01" db="EMBL/GenBank/DDBJ databases">
        <authorList>
            <person name="King R."/>
        </authorList>
    </citation>
    <scope>NUCLEOTIDE SEQUENCE</scope>
</reference>
<name>A0A9N9TT89_PHYSR</name>
<evidence type="ECO:0000313" key="7">
    <source>
        <dbReference type="Proteomes" id="UP001153712"/>
    </source>
</evidence>
<dbReference type="EMBL" id="OU900099">
    <property type="protein sequence ID" value="CAG9862968.1"/>
    <property type="molecule type" value="Genomic_DNA"/>
</dbReference>
<comment type="function">
    <text evidence="4">Required for normal mitochondrial ribosome function and mitochondrial translation. May play a role in ribosome biogenesis by preventing premature association of the 28S and 39S ribosomal subunits. Interacts with mitochondrial ribosomal protein uL14m (MRPL14), probably blocking formation of intersubunit bridge B8, preventing association of the 28S and 39S ribosomal subunits. Addition to isolated mitochondrial ribosomal subunits partially inhibits translation, probably by interfering with the association of the 28S and 39S ribosomal subunits and the formation of functional ribosomes. May also participate in the assembly and/or regulation of the stability of the large subunit of the mitochondrial ribosome. May function as a ribosomal silencing factor.</text>
</comment>
<keyword evidence="7" id="KW-1185">Reference proteome</keyword>
<dbReference type="AlphaFoldDB" id="A0A9N9TT89"/>
<dbReference type="GO" id="GO:0017148">
    <property type="term" value="P:negative regulation of translation"/>
    <property type="evidence" value="ECO:0007669"/>
    <property type="project" value="TreeGrafter"/>
</dbReference>
<dbReference type="GO" id="GO:0043023">
    <property type="term" value="F:ribosomal large subunit binding"/>
    <property type="evidence" value="ECO:0007669"/>
    <property type="project" value="TreeGrafter"/>
</dbReference>
<evidence type="ECO:0000313" key="6">
    <source>
        <dbReference type="EMBL" id="CAG9862968.1"/>
    </source>
</evidence>
<evidence type="ECO:0000256" key="3">
    <source>
        <dbReference type="ARBA" id="ARBA00023128"/>
    </source>
</evidence>
<comment type="similarity">
    <text evidence="2">Belongs to the Iojap/RsfS family.</text>
</comment>
<evidence type="ECO:0000256" key="5">
    <source>
        <dbReference type="ARBA" id="ARBA00073331"/>
    </source>
</evidence>
<gene>
    <name evidence="6" type="ORF">PHYEVI_LOCUS9269</name>
</gene>
<dbReference type="PANTHER" id="PTHR21043:SF0">
    <property type="entry name" value="MITOCHONDRIAL ASSEMBLY OF RIBOSOMAL LARGE SUBUNIT PROTEIN 1"/>
    <property type="match status" value="1"/>
</dbReference>
<evidence type="ECO:0000256" key="2">
    <source>
        <dbReference type="ARBA" id="ARBA00010574"/>
    </source>
</evidence>
<comment type="subcellular location">
    <subcellularLocation>
        <location evidence="1">Mitochondrion</location>
    </subcellularLocation>
</comment>
<organism evidence="6 7">
    <name type="scientific">Phyllotreta striolata</name>
    <name type="common">Striped flea beetle</name>
    <name type="synonym">Crioceris striolata</name>
    <dbReference type="NCBI Taxonomy" id="444603"/>
    <lineage>
        <taxon>Eukaryota</taxon>
        <taxon>Metazoa</taxon>
        <taxon>Ecdysozoa</taxon>
        <taxon>Arthropoda</taxon>
        <taxon>Hexapoda</taxon>
        <taxon>Insecta</taxon>
        <taxon>Pterygota</taxon>
        <taxon>Neoptera</taxon>
        <taxon>Endopterygota</taxon>
        <taxon>Coleoptera</taxon>
        <taxon>Polyphaga</taxon>
        <taxon>Cucujiformia</taxon>
        <taxon>Chrysomeloidea</taxon>
        <taxon>Chrysomelidae</taxon>
        <taxon>Galerucinae</taxon>
        <taxon>Alticini</taxon>
        <taxon>Phyllotreta</taxon>
    </lineage>
</organism>
<dbReference type="Proteomes" id="UP001153712">
    <property type="component" value="Chromosome 6"/>
</dbReference>
<dbReference type="SUPFAM" id="SSF81301">
    <property type="entry name" value="Nucleotidyltransferase"/>
    <property type="match status" value="1"/>
</dbReference>
<dbReference type="FunFam" id="3.30.460.10:FF:000018">
    <property type="entry name" value="Mitochondrial assembly of ribosomal large subunit 1"/>
    <property type="match status" value="1"/>
</dbReference>
<dbReference type="GO" id="GO:0005739">
    <property type="term" value="C:mitochondrion"/>
    <property type="evidence" value="ECO:0007669"/>
    <property type="project" value="UniProtKB-SubCell"/>
</dbReference>
<proteinExistence type="inferred from homology"/>
<sequence>MLPTLRHLSRCVKTRTLSLCPCKYPALTLNRRYESKKANSGEDSSNSLGAMSSKYQVYKDEDSEVILDVFEERLKYSDLQEEDEEKKERFEGLNLNRGVTGVFDIEDLVEVLKREKSKNIFVAAVPKEMNYVDYMCVVSGRSSKHMQAIAQFVRKVYKQKRESQDRIPLLEGAESKDWMALDLGNIALHIFSDEARNIYDLESLWSLGTQYDDEYNKPEPISEMLEKHSIYLTGLEPKS</sequence>
<dbReference type="NCBIfam" id="TIGR00090">
    <property type="entry name" value="rsfS_iojap_ybeB"/>
    <property type="match status" value="1"/>
</dbReference>
<dbReference type="GO" id="GO:0090071">
    <property type="term" value="P:negative regulation of ribosome biogenesis"/>
    <property type="evidence" value="ECO:0007669"/>
    <property type="project" value="TreeGrafter"/>
</dbReference>
<dbReference type="HAMAP" id="MF_01477">
    <property type="entry name" value="Iojap_RsfS"/>
    <property type="match status" value="1"/>
</dbReference>
<dbReference type="Gene3D" id="3.30.460.10">
    <property type="entry name" value="Beta Polymerase, domain 2"/>
    <property type="match status" value="1"/>
</dbReference>
<evidence type="ECO:0000256" key="1">
    <source>
        <dbReference type="ARBA" id="ARBA00004173"/>
    </source>
</evidence>
<keyword evidence="3" id="KW-0496">Mitochondrion</keyword>